<name>A0A413IG54_9BACT</name>
<evidence type="ECO:0000313" key="4">
    <source>
        <dbReference type="EMBL" id="RGY09516.1"/>
    </source>
</evidence>
<reference evidence="3" key="2">
    <citation type="submission" date="2023-01" db="EMBL/GenBank/DDBJ databases">
        <title>Human gut microbiome strain richness.</title>
        <authorList>
            <person name="Chen-Liaw A."/>
        </authorList>
    </citation>
    <scope>NUCLEOTIDE SEQUENCE</scope>
    <source>
        <strain evidence="3">RTP21484st1_B7_RTP21484_190118</strain>
    </source>
</reference>
<organism evidence="4 5">
    <name type="scientific">Odoribacter splanchnicus</name>
    <dbReference type="NCBI Taxonomy" id="28118"/>
    <lineage>
        <taxon>Bacteria</taxon>
        <taxon>Pseudomonadati</taxon>
        <taxon>Bacteroidota</taxon>
        <taxon>Bacteroidia</taxon>
        <taxon>Bacteroidales</taxon>
        <taxon>Odoribacteraceae</taxon>
        <taxon>Odoribacter</taxon>
    </lineage>
</organism>
<dbReference type="RefSeq" id="WP_118102759.1">
    <property type="nucleotide sequence ID" value="NZ_JAQMRB010000015.1"/>
</dbReference>
<dbReference type="InterPro" id="IPR024455">
    <property type="entry name" value="Phage_capsid"/>
</dbReference>
<feature type="domain" description="Phage capsid-like C-terminal" evidence="2">
    <location>
        <begin position="141"/>
        <end position="411"/>
    </location>
</feature>
<dbReference type="Proteomes" id="UP000284434">
    <property type="component" value="Unassembled WGS sequence"/>
</dbReference>
<evidence type="ECO:0000313" key="3">
    <source>
        <dbReference type="EMBL" id="MDB9221828.1"/>
    </source>
</evidence>
<proteinExistence type="predicted"/>
<dbReference type="Pfam" id="PF05065">
    <property type="entry name" value="Phage_capsid"/>
    <property type="match status" value="1"/>
</dbReference>
<sequence>MRKIHEIKKELSTEIENYKRFRGEGKAEEAKAALEKVRGLTSELEDAQALDRAERASVADKFSEQERSEINRFSFQKFIREAAEGKLEGFELEMAQEGRKEAGELGRTVKGVCIPYSVLSVKNVRAAAGQNAGTAADGGNLIQTSGPTYIEALRANLVMQKLGAKFLTGLIGTLSFVKNSKVDISWAGEAETVENEKISFSLQEMKQKRLVITTAFTKDLLNQTSMDVESLIMNEMILAHAQGIDDAALNGAGSKAPLGILNLEGIGAVAIGENGGEIDWTKVVALETAISAKDAMLGNLAYLTNPKVIGALKTTEKASGTARFLMEAANTLNGYDIISTTLMPSDITKGTGKNLSAMLFGNFADVIVGQWGGLDIIVDPYTLKKSAQVEITMNAWHDVFVRHDESFAAIKDIKTA</sequence>
<comment type="caution">
    <text evidence="4">The sequence shown here is derived from an EMBL/GenBank/DDBJ whole genome shotgun (WGS) entry which is preliminary data.</text>
</comment>
<dbReference type="Gene3D" id="3.30.2400.10">
    <property type="entry name" value="Major capsid protein gp5"/>
    <property type="match status" value="1"/>
</dbReference>
<evidence type="ECO:0000256" key="1">
    <source>
        <dbReference type="ARBA" id="ARBA00004328"/>
    </source>
</evidence>
<dbReference type="EMBL" id="JAQMRD010000002">
    <property type="protein sequence ID" value="MDB9221828.1"/>
    <property type="molecule type" value="Genomic_DNA"/>
</dbReference>
<protein>
    <submittedName>
        <fullName evidence="4">Phage major capsid protein</fullName>
    </submittedName>
</protein>
<evidence type="ECO:0000313" key="5">
    <source>
        <dbReference type="Proteomes" id="UP000284434"/>
    </source>
</evidence>
<reference evidence="4 5" key="1">
    <citation type="submission" date="2018-08" db="EMBL/GenBank/DDBJ databases">
        <title>A genome reference for cultivated species of the human gut microbiota.</title>
        <authorList>
            <person name="Zou Y."/>
            <person name="Xue W."/>
            <person name="Luo G."/>
        </authorList>
    </citation>
    <scope>NUCLEOTIDE SEQUENCE [LARGE SCALE GENOMIC DNA]</scope>
    <source>
        <strain evidence="4 5">OF03-11</strain>
    </source>
</reference>
<dbReference type="NCBIfam" id="TIGR01554">
    <property type="entry name" value="major_cap_HK97"/>
    <property type="match status" value="1"/>
</dbReference>
<accession>A0A413IG54</accession>
<gene>
    <name evidence="4" type="ORF">DXA53_01665</name>
    <name evidence="3" type="ORF">PN645_02260</name>
</gene>
<dbReference type="Proteomes" id="UP001212263">
    <property type="component" value="Unassembled WGS sequence"/>
</dbReference>
<dbReference type="InterPro" id="IPR054612">
    <property type="entry name" value="Phage_capsid-like_C"/>
</dbReference>
<dbReference type="AlphaFoldDB" id="A0A413IG54"/>
<dbReference type="EMBL" id="QSCO01000002">
    <property type="protein sequence ID" value="RGY09516.1"/>
    <property type="molecule type" value="Genomic_DNA"/>
</dbReference>
<dbReference type="SUPFAM" id="SSF56563">
    <property type="entry name" value="Major capsid protein gp5"/>
    <property type="match status" value="1"/>
</dbReference>
<comment type="subcellular location">
    <subcellularLocation>
        <location evidence="1">Virion</location>
    </subcellularLocation>
</comment>
<evidence type="ECO:0000259" key="2">
    <source>
        <dbReference type="Pfam" id="PF05065"/>
    </source>
</evidence>